<accession>A0A2T0X241</accession>
<dbReference type="AlphaFoldDB" id="A0A2T0X241"/>
<comment type="pathway">
    <text evidence="10">Amino-acid biosynthesis; L-arginine biosynthesis; N(2)-acetyl-L-ornithine from L-glutamate: step 1/4.</text>
</comment>
<dbReference type="OrthoDB" id="9804242at2"/>
<evidence type="ECO:0000256" key="6">
    <source>
        <dbReference type="ARBA" id="ARBA00022679"/>
    </source>
</evidence>
<dbReference type="SUPFAM" id="SSF56266">
    <property type="entry name" value="DmpA/ArgJ-like"/>
    <property type="match status" value="1"/>
</dbReference>
<feature type="site" description="Cleavage; by autolysis" evidence="10">
    <location>
        <begin position="192"/>
        <end position="193"/>
    </location>
</feature>
<keyword evidence="7 10" id="KW-0068">Autocatalytic cleavage</keyword>
<dbReference type="EC" id="2.3.1.35" evidence="10"/>
<dbReference type="Pfam" id="PF01960">
    <property type="entry name" value="ArgJ"/>
    <property type="match status" value="1"/>
</dbReference>
<feature type="binding site" evidence="10">
    <location>
        <position position="193"/>
    </location>
    <ligand>
        <name>substrate</name>
    </ligand>
</feature>
<dbReference type="Gene3D" id="3.10.20.340">
    <property type="entry name" value="ArgJ beta chain, C-terminal domain"/>
    <property type="match status" value="1"/>
</dbReference>
<feature type="binding site" evidence="10">
    <location>
        <position position="400"/>
    </location>
    <ligand>
        <name>substrate</name>
    </ligand>
</feature>
<evidence type="ECO:0000256" key="9">
    <source>
        <dbReference type="ARBA" id="ARBA00023315"/>
    </source>
</evidence>
<evidence type="ECO:0000313" key="11">
    <source>
        <dbReference type="EMBL" id="PRY93023.1"/>
    </source>
</evidence>
<comment type="catalytic activity">
    <reaction evidence="10">
        <text>L-glutamate + acetyl-CoA = N-acetyl-L-glutamate + CoA + H(+)</text>
        <dbReference type="Rhea" id="RHEA:24292"/>
        <dbReference type="ChEBI" id="CHEBI:15378"/>
        <dbReference type="ChEBI" id="CHEBI:29985"/>
        <dbReference type="ChEBI" id="CHEBI:44337"/>
        <dbReference type="ChEBI" id="CHEBI:57287"/>
        <dbReference type="ChEBI" id="CHEBI:57288"/>
        <dbReference type="EC" id="2.3.1.1"/>
    </reaction>
</comment>
<keyword evidence="8 10" id="KW-0511">Multifunctional enzyme</keyword>
<feature type="binding site" evidence="10">
    <location>
        <position position="160"/>
    </location>
    <ligand>
        <name>substrate</name>
    </ligand>
</feature>
<feature type="binding site" evidence="10">
    <location>
        <position position="182"/>
    </location>
    <ligand>
        <name>substrate</name>
    </ligand>
</feature>
<keyword evidence="10" id="KW-0028">Amino-acid biosynthesis</keyword>
<keyword evidence="5 10" id="KW-0055">Arginine biosynthesis</keyword>
<dbReference type="GO" id="GO:0004042">
    <property type="term" value="F:L-glutamate N-acetyltransferase activity"/>
    <property type="evidence" value="ECO:0007669"/>
    <property type="project" value="UniProtKB-UniRule"/>
</dbReference>
<comment type="function">
    <text evidence="10">Catalyzes two activities which are involved in the cyclic version of arginine biosynthesis: the synthesis of N-acetylglutamate from glutamate and acetyl-CoA as the acetyl donor, and of ornithine by transacetylation between N(2)-acetylornithine and glutamate.</text>
</comment>
<evidence type="ECO:0000256" key="7">
    <source>
        <dbReference type="ARBA" id="ARBA00022813"/>
    </source>
</evidence>
<comment type="catalytic activity">
    <reaction evidence="10">
        <text>N(2)-acetyl-L-ornithine + L-glutamate = N-acetyl-L-glutamate + L-ornithine</text>
        <dbReference type="Rhea" id="RHEA:15349"/>
        <dbReference type="ChEBI" id="CHEBI:29985"/>
        <dbReference type="ChEBI" id="CHEBI:44337"/>
        <dbReference type="ChEBI" id="CHEBI:46911"/>
        <dbReference type="ChEBI" id="CHEBI:57805"/>
        <dbReference type="EC" id="2.3.1.35"/>
    </reaction>
</comment>
<dbReference type="RefSeq" id="WP_106160659.1">
    <property type="nucleotide sequence ID" value="NZ_PVTT01000002.1"/>
</dbReference>
<keyword evidence="9 10" id="KW-0012">Acyltransferase</keyword>
<dbReference type="Proteomes" id="UP000238801">
    <property type="component" value="Unassembled WGS sequence"/>
</dbReference>
<evidence type="ECO:0000256" key="5">
    <source>
        <dbReference type="ARBA" id="ARBA00022571"/>
    </source>
</evidence>
<dbReference type="GO" id="GO:0005737">
    <property type="term" value="C:cytoplasm"/>
    <property type="evidence" value="ECO:0007669"/>
    <property type="project" value="UniProtKB-SubCell"/>
</dbReference>
<keyword evidence="6 10" id="KW-0808">Transferase</keyword>
<evidence type="ECO:0000256" key="10">
    <source>
        <dbReference type="HAMAP-Rule" id="MF_01106"/>
    </source>
</evidence>
<organism evidence="11 12">
    <name type="scientific">Hasllibacter halocynthiae</name>
    <dbReference type="NCBI Taxonomy" id="595589"/>
    <lineage>
        <taxon>Bacteria</taxon>
        <taxon>Pseudomonadati</taxon>
        <taxon>Pseudomonadota</taxon>
        <taxon>Alphaproteobacteria</taxon>
        <taxon>Rhodobacterales</taxon>
        <taxon>Roseobacteraceae</taxon>
        <taxon>Hasllibacter</taxon>
    </lineage>
</organism>
<name>A0A2T0X241_9RHOB</name>
<dbReference type="NCBIfam" id="TIGR00120">
    <property type="entry name" value="ArgJ"/>
    <property type="match status" value="1"/>
</dbReference>
<dbReference type="UniPathway" id="UPA00068">
    <property type="reaction ID" value="UER00106"/>
</dbReference>
<feature type="site" description="Involved in the stabilization of negative charge on the oxyanion by the formation of the oxyanion hole" evidence="10">
    <location>
        <position position="126"/>
    </location>
</feature>
<comment type="similarity">
    <text evidence="2 10">Belongs to the ArgJ family.</text>
</comment>
<gene>
    <name evidence="10" type="primary">argJ</name>
    <name evidence="11" type="ORF">BCF33_1888</name>
</gene>
<keyword evidence="12" id="KW-1185">Reference proteome</keyword>
<comment type="subunit">
    <text evidence="3 10">Heterotetramer of two alpha and two beta chains.</text>
</comment>
<evidence type="ECO:0000256" key="1">
    <source>
        <dbReference type="ARBA" id="ARBA00004496"/>
    </source>
</evidence>
<comment type="caution">
    <text evidence="11">The sequence shown here is derived from an EMBL/GenBank/DDBJ whole genome shotgun (WGS) entry which is preliminary data.</text>
</comment>
<feature type="active site" description="Nucleophile" evidence="10">
    <location>
        <position position="193"/>
    </location>
</feature>
<dbReference type="InterPro" id="IPR042195">
    <property type="entry name" value="ArgJ_beta_C"/>
</dbReference>
<dbReference type="PANTHER" id="PTHR23100:SF0">
    <property type="entry name" value="ARGININE BIOSYNTHESIS BIFUNCTIONAL PROTEIN ARGJ, MITOCHONDRIAL"/>
    <property type="match status" value="1"/>
</dbReference>
<feature type="binding site" evidence="10">
    <location>
        <position position="272"/>
    </location>
    <ligand>
        <name>substrate</name>
    </ligand>
</feature>
<dbReference type="GO" id="GO:0006526">
    <property type="term" value="P:L-arginine biosynthetic process"/>
    <property type="evidence" value="ECO:0007669"/>
    <property type="project" value="UniProtKB-UniRule"/>
</dbReference>
<evidence type="ECO:0000256" key="2">
    <source>
        <dbReference type="ARBA" id="ARBA00006774"/>
    </source>
</evidence>
<dbReference type="PANTHER" id="PTHR23100">
    <property type="entry name" value="ARGININE BIOSYNTHESIS BIFUNCTIONAL PROTEIN ARGJ"/>
    <property type="match status" value="1"/>
</dbReference>
<comment type="pathway">
    <text evidence="10">Amino-acid biosynthesis; L-arginine biosynthesis; L-ornithine and N-acetyl-L-glutamate from L-glutamate and N(2)-acetyl-L-ornithine (cyclic): step 1/1.</text>
</comment>
<dbReference type="InterPro" id="IPR002813">
    <property type="entry name" value="Arg_biosynth_ArgJ"/>
</dbReference>
<evidence type="ECO:0000313" key="12">
    <source>
        <dbReference type="Proteomes" id="UP000238801"/>
    </source>
</evidence>
<dbReference type="InterPro" id="IPR016117">
    <property type="entry name" value="ArgJ-like_dom_sf"/>
</dbReference>
<dbReference type="Gene3D" id="3.60.70.12">
    <property type="entry name" value="L-amino peptidase D-ALA esterase/amidase"/>
    <property type="match status" value="1"/>
</dbReference>
<feature type="binding site" evidence="10">
    <location>
        <position position="395"/>
    </location>
    <ligand>
        <name>substrate</name>
    </ligand>
</feature>
<keyword evidence="4 10" id="KW-0963">Cytoplasm</keyword>
<dbReference type="EMBL" id="PVTT01000002">
    <property type="protein sequence ID" value="PRY93023.1"/>
    <property type="molecule type" value="Genomic_DNA"/>
</dbReference>
<dbReference type="CDD" id="cd02152">
    <property type="entry name" value="OAT"/>
    <property type="match status" value="1"/>
</dbReference>
<proteinExistence type="inferred from homology"/>
<feature type="chain" id="PRO_5023348450" description="Arginine biosynthesis bifunctional protein ArgJ beta chain" evidence="10">
    <location>
        <begin position="193"/>
        <end position="400"/>
    </location>
</feature>
<dbReference type="EC" id="2.3.1.1" evidence="10"/>
<comment type="subcellular location">
    <subcellularLocation>
        <location evidence="1 10">Cytoplasm</location>
    </subcellularLocation>
</comment>
<dbReference type="FunFam" id="3.10.20.340:FF:000003">
    <property type="entry name" value="Arginine biosynthesis bifunctional protein ArgJ"/>
    <property type="match status" value="1"/>
</dbReference>
<evidence type="ECO:0000256" key="3">
    <source>
        <dbReference type="ARBA" id="ARBA00011475"/>
    </source>
</evidence>
<dbReference type="GO" id="GO:0006592">
    <property type="term" value="P:ornithine biosynthetic process"/>
    <property type="evidence" value="ECO:0007669"/>
    <property type="project" value="TreeGrafter"/>
</dbReference>
<reference evidence="11 12" key="1">
    <citation type="submission" date="2018-03" db="EMBL/GenBank/DDBJ databases">
        <title>Genomic Encyclopedia of Archaeal and Bacterial Type Strains, Phase II (KMG-II): from individual species to whole genera.</title>
        <authorList>
            <person name="Goeker M."/>
        </authorList>
    </citation>
    <scope>NUCLEOTIDE SEQUENCE [LARGE SCALE GENOMIC DNA]</scope>
    <source>
        <strain evidence="11 12">DSM 29318</strain>
    </source>
</reference>
<dbReference type="GO" id="GO:0004358">
    <property type="term" value="F:L-glutamate N-acetyltransferase activity, acting on acetyl-L-ornithine as donor"/>
    <property type="evidence" value="ECO:0007669"/>
    <property type="project" value="UniProtKB-UniRule"/>
</dbReference>
<evidence type="ECO:0000256" key="8">
    <source>
        <dbReference type="ARBA" id="ARBA00023268"/>
    </source>
</evidence>
<dbReference type="NCBIfam" id="NF003802">
    <property type="entry name" value="PRK05388.1"/>
    <property type="match status" value="1"/>
</dbReference>
<sequence>MGKALPRSPLAPAGFPELPEVRGLELGVAEAGTRYRGRLDAMLAVLPEGSAVAGVLTRSATASSDVLGCREVLARGGTGRAAILVSAGNANAFTGKAGDGSVAAIRTGVAGAAGVPEARVLTSATGVIGEPLPHDRILAVLDRLAAGGASWEDAANAIRTTDTFPKGAGGRVGGAALAGIAKGSGMIAPDMATMLAYVFTDAAIRADRLQAMLARQAARTFNRITVDSDTSTSDTLLLAATGMAGPVDEAAFEEALHGVLLDLAHQIVRDGEGATKFVTVRVTGAETEGDAERVARAIADSPLVKTAIAGEDPNWGRVVMAVGKSGARADRDRLAIRFGDVLVASDGWVHPGYREEDAAAHMKGREVTIHVNLGLGRAEATVWTCDLTHGYIDINADYRS</sequence>
<dbReference type="HAMAP" id="MF_01106">
    <property type="entry name" value="ArgJ"/>
    <property type="match status" value="1"/>
</dbReference>
<feature type="chain" id="PRO_5023348451" description="Arginine biosynthesis bifunctional protein ArgJ alpha chain" evidence="10">
    <location>
        <begin position="1"/>
        <end position="192"/>
    </location>
</feature>
<feature type="site" description="Involved in the stabilization of negative charge on the oxyanion by the formation of the oxyanion hole" evidence="10">
    <location>
        <position position="125"/>
    </location>
</feature>
<evidence type="ECO:0000256" key="4">
    <source>
        <dbReference type="ARBA" id="ARBA00022490"/>
    </source>
</evidence>
<protein>
    <recommendedName>
        <fullName evidence="10">Arginine biosynthesis bifunctional protein ArgJ</fullName>
    </recommendedName>
    <domain>
        <recommendedName>
            <fullName evidence="10">Glutamate N-acetyltransferase</fullName>
            <ecNumber evidence="10">2.3.1.35</ecNumber>
        </recommendedName>
        <alternativeName>
            <fullName evidence="10">Ornithine acetyltransferase</fullName>
            <shortName evidence="10">OATase</shortName>
        </alternativeName>
        <alternativeName>
            <fullName evidence="10">Ornithine transacetylase</fullName>
        </alternativeName>
    </domain>
    <domain>
        <recommendedName>
            <fullName evidence="10">Amino-acid acetyltransferase</fullName>
            <ecNumber evidence="10">2.3.1.1</ecNumber>
        </recommendedName>
        <alternativeName>
            <fullName evidence="10">N-acetylglutamate synthase</fullName>
            <shortName evidence="10">AGSase</shortName>
        </alternativeName>
    </domain>
    <component>
        <recommendedName>
            <fullName evidence="10">Arginine biosynthesis bifunctional protein ArgJ alpha chain</fullName>
        </recommendedName>
    </component>
    <component>
        <recommendedName>
            <fullName evidence="10">Arginine biosynthesis bifunctional protein ArgJ beta chain</fullName>
        </recommendedName>
    </component>
</protein>